<name>A0A117IWS6_9ACTN</name>
<organism evidence="1 2">
    <name type="scientific">Streptomyces kanasensis</name>
    <dbReference type="NCBI Taxonomy" id="936756"/>
    <lineage>
        <taxon>Bacteria</taxon>
        <taxon>Bacillati</taxon>
        <taxon>Actinomycetota</taxon>
        <taxon>Actinomycetes</taxon>
        <taxon>Kitasatosporales</taxon>
        <taxon>Streptomycetaceae</taxon>
        <taxon>Streptomyces</taxon>
    </lineage>
</organism>
<sequence length="107" mass="11491">MDSQEQYVRYRDDVKVLAAIGECVQAQVGRVAVRLPRAVAEAAVAAWERNEPDGLGEESREQYVLRDQAAELALIGLAVSERGRWEGESVVVGLDVASAGAAVRAVP</sequence>
<gene>
    <name evidence="1" type="ORF">ATE80_09490</name>
</gene>
<evidence type="ECO:0000313" key="1">
    <source>
        <dbReference type="EMBL" id="KUH39035.1"/>
    </source>
</evidence>
<dbReference type="OrthoDB" id="4227720at2"/>
<protein>
    <submittedName>
        <fullName evidence="1">Uncharacterized protein</fullName>
    </submittedName>
</protein>
<dbReference type="RefSeq" id="WP_058941716.1">
    <property type="nucleotide sequence ID" value="NZ_LNSV01000017.1"/>
</dbReference>
<dbReference type="EMBL" id="LNSV01000017">
    <property type="protein sequence ID" value="KUH39035.1"/>
    <property type="molecule type" value="Genomic_DNA"/>
</dbReference>
<proteinExistence type="predicted"/>
<keyword evidence="2" id="KW-1185">Reference proteome</keyword>
<dbReference type="Proteomes" id="UP000054011">
    <property type="component" value="Unassembled WGS sequence"/>
</dbReference>
<accession>A0A117IWS6</accession>
<evidence type="ECO:0000313" key="2">
    <source>
        <dbReference type="Proteomes" id="UP000054011"/>
    </source>
</evidence>
<reference evidence="1 2" key="1">
    <citation type="submission" date="2015-11" db="EMBL/GenBank/DDBJ databases">
        <title>Genome-wide analysis reveals the secondary metabolome in Streptomyces kanasensis ZX01.</title>
        <authorList>
            <person name="Zhang G."/>
            <person name="Han L."/>
            <person name="Feng J."/>
            <person name="Zhang X."/>
        </authorList>
    </citation>
    <scope>NUCLEOTIDE SEQUENCE [LARGE SCALE GENOMIC DNA]</scope>
    <source>
        <strain evidence="1 2">ZX01</strain>
    </source>
</reference>
<comment type="caution">
    <text evidence="1">The sequence shown here is derived from an EMBL/GenBank/DDBJ whole genome shotgun (WGS) entry which is preliminary data.</text>
</comment>
<dbReference type="AlphaFoldDB" id="A0A117IWS6"/>